<gene>
    <name evidence="1" type="ORF">NPX13_g4283</name>
</gene>
<proteinExistence type="predicted"/>
<name>A0A9W8NGU8_9PEZI</name>
<evidence type="ECO:0000313" key="2">
    <source>
        <dbReference type="Proteomes" id="UP001148614"/>
    </source>
</evidence>
<protein>
    <submittedName>
        <fullName evidence="1">Uncharacterized protein</fullName>
    </submittedName>
</protein>
<keyword evidence="2" id="KW-1185">Reference proteome</keyword>
<sequence length="153" mass="17479">MLTFYTRVDQGNLGNYSHKRIWQTHHGDDEEIHAKGKANNEHIEMYQAAVLGQPIPHQATLHHADEVYVEKAIYDHVNDLLASIPSIIDVYVIFRDLQARGDPDAVHGYVDKCDQYCHAHFESPDKLLIEGHDPATVDDNLEQKVDLERPESD</sequence>
<reference evidence="1" key="1">
    <citation type="submission" date="2022-07" db="EMBL/GenBank/DDBJ databases">
        <title>Genome Sequence of Xylaria arbuscula.</title>
        <authorList>
            <person name="Buettner E."/>
        </authorList>
    </citation>
    <scope>NUCLEOTIDE SEQUENCE</scope>
    <source>
        <strain evidence="1">VT107</strain>
    </source>
</reference>
<evidence type="ECO:0000313" key="1">
    <source>
        <dbReference type="EMBL" id="KAJ3574703.1"/>
    </source>
</evidence>
<organism evidence="1 2">
    <name type="scientific">Xylaria arbuscula</name>
    <dbReference type="NCBI Taxonomy" id="114810"/>
    <lineage>
        <taxon>Eukaryota</taxon>
        <taxon>Fungi</taxon>
        <taxon>Dikarya</taxon>
        <taxon>Ascomycota</taxon>
        <taxon>Pezizomycotina</taxon>
        <taxon>Sordariomycetes</taxon>
        <taxon>Xylariomycetidae</taxon>
        <taxon>Xylariales</taxon>
        <taxon>Xylariaceae</taxon>
        <taxon>Xylaria</taxon>
    </lineage>
</organism>
<comment type="caution">
    <text evidence="1">The sequence shown here is derived from an EMBL/GenBank/DDBJ whole genome shotgun (WGS) entry which is preliminary data.</text>
</comment>
<dbReference type="EMBL" id="JANPWZ010000593">
    <property type="protein sequence ID" value="KAJ3574703.1"/>
    <property type="molecule type" value="Genomic_DNA"/>
</dbReference>
<dbReference type="AlphaFoldDB" id="A0A9W8NGU8"/>
<dbReference type="Proteomes" id="UP001148614">
    <property type="component" value="Unassembled WGS sequence"/>
</dbReference>
<accession>A0A9W8NGU8</accession>